<accession>A0A1G7ZIS3</accession>
<evidence type="ECO:0000313" key="2">
    <source>
        <dbReference type="Proteomes" id="UP000199495"/>
    </source>
</evidence>
<dbReference type="STRING" id="440168.SAMN04487974_12013"/>
<protein>
    <submittedName>
        <fullName evidence="1">Uncharacterized protein</fullName>
    </submittedName>
</protein>
<sequence>MSATETNPVGKAGDALNRAIAMVSAIHLAMESAETEYDQQCIADTLFEAREKMLDAQGLLGMHKDGPRT</sequence>
<dbReference type="Proteomes" id="UP000199495">
    <property type="component" value="Unassembled WGS sequence"/>
</dbReference>
<dbReference type="RefSeq" id="WP_090598896.1">
    <property type="nucleotide sequence ID" value="NZ_FNCS01000020.1"/>
</dbReference>
<keyword evidence="2" id="KW-1185">Reference proteome</keyword>
<proteinExistence type="predicted"/>
<dbReference type="OrthoDB" id="9952075at2"/>
<organism evidence="1 2">
    <name type="scientific">Pelagibacterium luteolum</name>
    <dbReference type="NCBI Taxonomy" id="440168"/>
    <lineage>
        <taxon>Bacteria</taxon>
        <taxon>Pseudomonadati</taxon>
        <taxon>Pseudomonadota</taxon>
        <taxon>Alphaproteobacteria</taxon>
        <taxon>Hyphomicrobiales</taxon>
        <taxon>Devosiaceae</taxon>
        <taxon>Pelagibacterium</taxon>
    </lineage>
</organism>
<evidence type="ECO:0000313" key="1">
    <source>
        <dbReference type="EMBL" id="SDH07990.1"/>
    </source>
</evidence>
<reference evidence="1 2" key="1">
    <citation type="submission" date="2016-10" db="EMBL/GenBank/DDBJ databases">
        <authorList>
            <person name="de Groot N.N."/>
        </authorList>
    </citation>
    <scope>NUCLEOTIDE SEQUENCE [LARGE SCALE GENOMIC DNA]</scope>
    <source>
        <strain evidence="1 2">CGMCC 1.10267</strain>
    </source>
</reference>
<dbReference type="AlphaFoldDB" id="A0A1G7ZIS3"/>
<dbReference type="EMBL" id="FNCS01000020">
    <property type="protein sequence ID" value="SDH07990.1"/>
    <property type="molecule type" value="Genomic_DNA"/>
</dbReference>
<name>A0A1G7ZIS3_9HYPH</name>
<gene>
    <name evidence="1" type="ORF">SAMN04487974_12013</name>
</gene>